<gene>
    <name evidence="3" type="ORF">GX356_00905</name>
    <name evidence="4" type="ORF">SAMN06295981_1741</name>
</gene>
<feature type="domain" description="SWIM-type" evidence="2">
    <location>
        <begin position="135"/>
        <end position="170"/>
    </location>
</feature>
<keyword evidence="1" id="KW-0479">Metal-binding</keyword>
<dbReference type="OrthoDB" id="188274at2"/>
<dbReference type="PANTHER" id="PTHR38133:SF1">
    <property type="entry name" value="SLR1429 PROTEIN"/>
    <property type="match status" value="1"/>
</dbReference>
<sequence length="277" mass="30537">MVTPSDDNVIYANFGRKVRVEKPEQTRDERAERVERRPAMAPAAELLLEVATSRADRGRLTRGRDYARAGHVLSMDLRNGAVHAQVAGSQNEPFTVAVQLPYRSPDDLSVVSAELARTPNGMRGARKGELSRTVVGALLAEDINDIRVRCDCPDPFAICKHAVAVLEKLAGKIDADPLALFTLRGMDLISLEKAVMVQAKDVSRESEENPELFWAGRELPALPEPRVAPALDDSDLDLLHKAMRAISYTNVDQLRAVSDIEDLYDHLCRGGMLDNES</sequence>
<keyword evidence="1" id="KW-0862">Zinc</keyword>
<dbReference type="PROSITE" id="PS50966">
    <property type="entry name" value="ZF_SWIM"/>
    <property type="match status" value="1"/>
</dbReference>
<dbReference type="AlphaFoldDB" id="A0A1X7JL63"/>
<dbReference type="EMBL" id="FXAR01000005">
    <property type="protein sequence ID" value="SMG28914.1"/>
    <property type="molecule type" value="Genomic_DNA"/>
</dbReference>
<dbReference type="RefSeq" id="WP_085549846.1">
    <property type="nucleotide sequence ID" value="NZ_FXAR01000005.1"/>
</dbReference>
<dbReference type="GO" id="GO:0008270">
    <property type="term" value="F:zinc ion binding"/>
    <property type="evidence" value="ECO:0007669"/>
    <property type="project" value="UniProtKB-KW"/>
</dbReference>
<name>A0A1X7JL63_9CORY</name>
<reference evidence="3 6" key="3">
    <citation type="journal article" date="2020" name="Biotechnol. Biofuels">
        <title>New insights from the biogas microbiome by comprehensive genome-resolved metagenomics of nearly 1600 species originating from multiple anaerobic digesters.</title>
        <authorList>
            <person name="Campanaro S."/>
            <person name="Treu L."/>
            <person name="Rodriguez-R L.M."/>
            <person name="Kovalovszki A."/>
            <person name="Ziels R.M."/>
            <person name="Maus I."/>
            <person name="Zhu X."/>
            <person name="Kougias P.G."/>
            <person name="Basile A."/>
            <person name="Luo G."/>
            <person name="Schluter A."/>
            <person name="Konstantinidis K.T."/>
            <person name="Angelidaki I."/>
        </authorList>
    </citation>
    <scope>NUCLEOTIDE SEQUENCE [LARGE SCALE GENOMIC DNA]</scope>
    <source>
        <strain evidence="3">AS23ysBPME_344</strain>
    </source>
</reference>
<accession>A0A1X7JL63</accession>
<evidence type="ECO:0000313" key="3">
    <source>
        <dbReference type="EMBL" id="NLP38269.1"/>
    </source>
</evidence>
<dbReference type="InterPro" id="IPR007527">
    <property type="entry name" value="Znf_SWIM"/>
</dbReference>
<dbReference type="PANTHER" id="PTHR38133">
    <property type="entry name" value="SLR1429 PROTEIN"/>
    <property type="match status" value="1"/>
</dbReference>
<dbReference type="Proteomes" id="UP000568696">
    <property type="component" value="Unassembled WGS sequence"/>
</dbReference>
<dbReference type="Proteomes" id="UP000193309">
    <property type="component" value="Unassembled WGS sequence"/>
</dbReference>
<evidence type="ECO:0000313" key="5">
    <source>
        <dbReference type="Proteomes" id="UP000193309"/>
    </source>
</evidence>
<reference evidence="4" key="1">
    <citation type="submission" date="2017-04" db="EMBL/GenBank/DDBJ databases">
        <authorList>
            <person name="Afonso C.L."/>
            <person name="Miller P.J."/>
            <person name="Scott M.A."/>
            <person name="Spackman E."/>
            <person name="Goraichik I."/>
            <person name="Dimitrov K.M."/>
            <person name="Suarez D.L."/>
            <person name="Swayne D.E."/>
        </authorList>
    </citation>
    <scope>NUCLEOTIDE SEQUENCE [LARGE SCALE GENOMIC DNA]</scope>
    <source>
        <strain evidence="4">VDS</strain>
    </source>
</reference>
<reference evidence="5" key="2">
    <citation type="submission" date="2017-04" db="EMBL/GenBank/DDBJ databases">
        <authorList>
            <person name="Varghese N."/>
            <person name="Submissions S."/>
        </authorList>
    </citation>
    <scope>NUCLEOTIDE SEQUENCE [LARGE SCALE GENOMIC DNA]</scope>
    <source>
        <strain evidence="5">VDS</strain>
    </source>
</reference>
<evidence type="ECO:0000313" key="6">
    <source>
        <dbReference type="Proteomes" id="UP000568696"/>
    </source>
</evidence>
<protein>
    <submittedName>
        <fullName evidence="4">Uncharacterized conserved protein, contains Zn finger domain</fullName>
    </submittedName>
</protein>
<evidence type="ECO:0000313" key="4">
    <source>
        <dbReference type="EMBL" id="SMG28914.1"/>
    </source>
</evidence>
<evidence type="ECO:0000256" key="1">
    <source>
        <dbReference type="PROSITE-ProRule" id="PRU00325"/>
    </source>
</evidence>
<dbReference type="EMBL" id="JAAYSN010000015">
    <property type="protein sequence ID" value="NLP38269.1"/>
    <property type="molecule type" value="Genomic_DNA"/>
</dbReference>
<dbReference type="STRING" id="1610489.SAMN06295981_1741"/>
<keyword evidence="1" id="KW-0863">Zinc-finger</keyword>
<keyword evidence="5" id="KW-1185">Reference proteome</keyword>
<organism evidence="4 5">
    <name type="scientific">Corynebacterium pollutisoli</name>
    <dbReference type="NCBI Taxonomy" id="1610489"/>
    <lineage>
        <taxon>Bacteria</taxon>
        <taxon>Bacillati</taxon>
        <taxon>Actinomycetota</taxon>
        <taxon>Actinomycetes</taxon>
        <taxon>Mycobacteriales</taxon>
        <taxon>Corynebacteriaceae</taxon>
        <taxon>Corynebacterium</taxon>
    </lineage>
</organism>
<evidence type="ECO:0000259" key="2">
    <source>
        <dbReference type="PROSITE" id="PS50966"/>
    </source>
</evidence>
<proteinExistence type="predicted"/>